<dbReference type="EMBL" id="JBHUNE010000003">
    <property type="protein sequence ID" value="MFD2757660.1"/>
    <property type="molecule type" value="Genomic_DNA"/>
</dbReference>
<evidence type="ECO:0000256" key="1">
    <source>
        <dbReference type="SAM" id="MobiDB-lite"/>
    </source>
</evidence>
<keyword evidence="4" id="KW-0121">Carboxypeptidase</keyword>
<evidence type="ECO:0000313" key="4">
    <source>
        <dbReference type="EMBL" id="MFD2757660.1"/>
    </source>
</evidence>
<gene>
    <name evidence="4" type="ORF">ACFSW7_04605</name>
</gene>
<dbReference type="InterPro" id="IPR003709">
    <property type="entry name" value="VanY-like_core_dom"/>
</dbReference>
<keyword evidence="4" id="KW-0645">Protease</keyword>
<dbReference type="PANTHER" id="PTHR34385:SF1">
    <property type="entry name" value="PEPTIDOGLYCAN L-ALANYL-D-GLUTAMATE ENDOPEPTIDASE CWLK"/>
    <property type="match status" value="1"/>
</dbReference>
<evidence type="ECO:0000313" key="5">
    <source>
        <dbReference type="Proteomes" id="UP001597492"/>
    </source>
</evidence>
<reference evidence="5" key="1">
    <citation type="journal article" date="2019" name="Int. J. Syst. Evol. Microbiol.">
        <title>The Global Catalogue of Microorganisms (GCM) 10K type strain sequencing project: providing services to taxonomists for standard genome sequencing and annotation.</title>
        <authorList>
            <consortium name="The Broad Institute Genomics Platform"/>
            <consortium name="The Broad Institute Genome Sequencing Center for Infectious Disease"/>
            <person name="Wu L."/>
            <person name="Ma J."/>
        </authorList>
    </citation>
    <scope>NUCLEOTIDE SEQUENCE [LARGE SCALE GENOMIC DNA]</scope>
    <source>
        <strain evidence="5">TISTR 1514</strain>
    </source>
</reference>
<keyword evidence="2" id="KW-1133">Transmembrane helix</keyword>
<dbReference type="RefSeq" id="WP_019618347.1">
    <property type="nucleotide sequence ID" value="NZ_JBHUNE010000003.1"/>
</dbReference>
<dbReference type="GO" id="GO:0004180">
    <property type="term" value="F:carboxypeptidase activity"/>
    <property type="evidence" value="ECO:0007669"/>
    <property type="project" value="UniProtKB-KW"/>
</dbReference>
<dbReference type="Pfam" id="PF02557">
    <property type="entry name" value="VanY"/>
    <property type="match status" value="1"/>
</dbReference>
<sequence length="322" mass="33608">MTSTPSTPPEPSAEAATGSPNFTKRRWAVGLAGVAALAVVGLGFAAVTDWGAPANVLTVVEPSASTTGAGTGTGTDSSIPGTDTAPTGTQAAPTGTQTPGGQTPGATATPGADGRPATALDYDISSGDSVTVLVNKHYSLEPVDYAPKPLVKITDLGLPSMNDHSLRKDAALAFEDMYEAAEKAGHTLDMTSGYRDYDLQTELYDGYVDDMGQKAADLTSARPGSSEHQTGLAADISAPGESDCILTECFAETDASAWLVKHSWEYGYILRYPDGETATTGYEFEPWHYRFIGVEAAKAYHESGAANYEDFLGVEPAPGYED</sequence>
<feature type="transmembrane region" description="Helical" evidence="2">
    <location>
        <begin position="27"/>
        <end position="47"/>
    </location>
</feature>
<evidence type="ECO:0000259" key="3">
    <source>
        <dbReference type="Pfam" id="PF02557"/>
    </source>
</evidence>
<dbReference type="InterPro" id="IPR052179">
    <property type="entry name" value="DD-CPase-like"/>
</dbReference>
<feature type="region of interest" description="Disordered" evidence="1">
    <location>
        <begin position="64"/>
        <end position="119"/>
    </location>
</feature>
<keyword evidence="5" id="KW-1185">Reference proteome</keyword>
<name>A0ABW5UZ91_9MICO</name>
<dbReference type="CDD" id="cd14852">
    <property type="entry name" value="LD-carboxypeptidase"/>
    <property type="match status" value="1"/>
</dbReference>
<dbReference type="InterPro" id="IPR058193">
    <property type="entry name" value="VanY/YodJ_core_dom"/>
</dbReference>
<accession>A0ABW5UZ91</accession>
<evidence type="ECO:0000256" key="2">
    <source>
        <dbReference type="SAM" id="Phobius"/>
    </source>
</evidence>
<dbReference type="Proteomes" id="UP001597492">
    <property type="component" value="Unassembled WGS sequence"/>
</dbReference>
<keyword evidence="2" id="KW-0472">Membrane</keyword>
<dbReference type="InterPro" id="IPR009045">
    <property type="entry name" value="Zn_M74/Hedgehog-like"/>
</dbReference>
<feature type="domain" description="D-alanyl-D-alanine carboxypeptidase-like core" evidence="3">
    <location>
        <begin position="164"/>
        <end position="293"/>
    </location>
</feature>
<dbReference type="EC" id="3.4.17.-" evidence="4"/>
<comment type="caution">
    <text evidence="4">The sequence shown here is derived from an EMBL/GenBank/DDBJ whole genome shotgun (WGS) entry which is preliminary data.</text>
</comment>
<dbReference type="PANTHER" id="PTHR34385">
    <property type="entry name" value="D-ALANYL-D-ALANINE CARBOXYPEPTIDASE"/>
    <property type="match status" value="1"/>
</dbReference>
<proteinExistence type="predicted"/>
<organism evidence="4 5">
    <name type="scientific">Gulosibacter faecalis</name>
    <dbReference type="NCBI Taxonomy" id="272240"/>
    <lineage>
        <taxon>Bacteria</taxon>
        <taxon>Bacillati</taxon>
        <taxon>Actinomycetota</taxon>
        <taxon>Actinomycetes</taxon>
        <taxon>Micrococcales</taxon>
        <taxon>Microbacteriaceae</taxon>
        <taxon>Gulosibacter</taxon>
    </lineage>
</organism>
<dbReference type="SUPFAM" id="SSF55166">
    <property type="entry name" value="Hedgehog/DD-peptidase"/>
    <property type="match status" value="1"/>
</dbReference>
<protein>
    <submittedName>
        <fullName evidence="4">M15 family metallopeptidase</fullName>
        <ecNumber evidence="4">3.4.17.-</ecNumber>
    </submittedName>
</protein>
<dbReference type="Gene3D" id="3.30.1380.10">
    <property type="match status" value="1"/>
</dbReference>
<keyword evidence="4" id="KW-0378">Hydrolase</keyword>
<keyword evidence="2" id="KW-0812">Transmembrane</keyword>